<keyword evidence="2" id="KW-1185">Reference proteome</keyword>
<evidence type="ECO:0000313" key="1">
    <source>
        <dbReference type="EMBL" id="MED6149508.1"/>
    </source>
</evidence>
<evidence type="ECO:0000313" key="2">
    <source>
        <dbReference type="Proteomes" id="UP001341840"/>
    </source>
</evidence>
<name>A0ABU6TNQ9_9FABA</name>
<dbReference type="Proteomes" id="UP001341840">
    <property type="component" value="Unassembled WGS sequence"/>
</dbReference>
<proteinExistence type="predicted"/>
<organism evidence="1 2">
    <name type="scientific">Stylosanthes scabra</name>
    <dbReference type="NCBI Taxonomy" id="79078"/>
    <lineage>
        <taxon>Eukaryota</taxon>
        <taxon>Viridiplantae</taxon>
        <taxon>Streptophyta</taxon>
        <taxon>Embryophyta</taxon>
        <taxon>Tracheophyta</taxon>
        <taxon>Spermatophyta</taxon>
        <taxon>Magnoliopsida</taxon>
        <taxon>eudicotyledons</taxon>
        <taxon>Gunneridae</taxon>
        <taxon>Pentapetalae</taxon>
        <taxon>rosids</taxon>
        <taxon>fabids</taxon>
        <taxon>Fabales</taxon>
        <taxon>Fabaceae</taxon>
        <taxon>Papilionoideae</taxon>
        <taxon>50 kb inversion clade</taxon>
        <taxon>dalbergioids sensu lato</taxon>
        <taxon>Dalbergieae</taxon>
        <taxon>Pterocarpus clade</taxon>
        <taxon>Stylosanthes</taxon>
    </lineage>
</organism>
<sequence>MIFKIALTCFTFIDGRVVDNTFNFIDGLDVTSLVPHYRSQLRRLIDDLAVNKEFNRSESESLDQTVTWDYESKKSDENKLIILEEGVVESKDATEQSGSLAANESVCSSGVGMFEVVKDGSHDKQPGSKGMEEGANPMEMVSKSDMGERRSTSVVKIGPVVFDEEEDIMSILKEMNETRALKRR</sequence>
<reference evidence="1 2" key="1">
    <citation type="journal article" date="2023" name="Plants (Basel)">
        <title>Bridging the Gap: Combining Genomics and Transcriptomics Approaches to Understand Stylosanthes scabra, an Orphan Legume from the Brazilian Caatinga.</title>
        <authorList>
            <person name="Ferreira-Neto J.R.C."/>
            <person name="da Silva M.D."/>
            <person name="Binneck E."/>
            <person name="de Melo N.F."/>
            <person name="da Silva R.H."/>
            <person name="de Melo A.L.T.M."/>
            <person name="Pandolfi V."/>
            <person name="Bustamante F.O."/>
            <person name="Brasileiro-Vidal A.C."/>
            <person name="Benko-Iseppon A.M."/>
        </authorList>
    </citation>
    <scope>NUCLEOTIDE SEQUENCE [LARGE SCALE GENOMIC DNA]</scope>
    <source>
        <tissue evidence="1">Leaves</tissue>
    </source>
</reference>
<dbReference type="EMBL" id="JASCZI010091221">
    <property type="protein sequence ID" value="MED6149508.1"/>
    <property type="molecule type" value="Genomic_DNA"/>
</dbReference>
<protein>
    <submittedName>
        <fullName evidence="1">Uncharacterized protein</fullName>
    </submittedName>
</protein>
<comment type="caution">
    <text evidence="1">The sequence shown here is derived from an EMBL/GenBank/DDBJ whole genome shotgun (WGS) entry which is preliminary data.</text>
</comment>
<gene>
    <name evidence="1" type="ORF">PIB30_063267</name>
</gene>
<accession>A0ABU6TNQ9</accession>